<dbReference type="Pfam" id="PF13657">
    <property type="entry name" value="Couple_hipA"/>
    <property type="match status" value="1"/>
</dbReference>
<evidence type="ECO:0000313" key="7">
    <source>
        <dbReference type="Proteomes" id="UP000268094"/>
    </source>
</evidence>
<evidence type="ECO:0000256" key="2">
    <source>
        <dbReference type="ARBA" id="ARBA00022679"/>
    </source>
</evidence>
<dbReference type="Pfam" id="PF07804">
    <property type="entry name" value="HipA_C"/>
    <property type="match status" value="1"/>
</dbReference>
<dbReference type="Proteomes" id="UP000268094">
    <property type="component" value="Unassembled WGS sequence"/>
</dbReference>
<organism evidence="6 7">
    <name type="scientific">Corallococcus terminator</name>
    <dbReference type="NCBI Taxonomy" id="2316733"/>
    <lineage>
        <taxon>Bacteria</taxon>
        <taxon>Pseudomonadati</taxon>
        <taxon>Myxococcota</taxon>
        <taxon>Myxococcia</taxon>
        <taxon>Myxococcales</taxon>
        <taxon>Cystobacterineae</taxon>
        <taxon>Myxococcaceae</taxon>
        <taxon>Corallococcus</taxon>
    </lineage>
</organism>
<feature type="domain" description="HipA N-terminal subdomain 1" evidence="5">
    <location>
        <begin position="33"/>
        <end position="119"/>
    </location>
</feature>
<dbReference type="InterPro" id="IPR017508">
    <property type="entry name" value="HipA_N1"/>
</dbReference>
<dbReference type="GO" id="GO:0005829">
    <property type="term" value="C:cytosol"/>
    <property type="evidence" value="ECO:0007669"/>
    <property type="project" value="TreeGrafter"/>
</dbReference>
<evidence type="ECO:0000256" key="3">
    <source>
        <dbReference type="ARBA" id="ARBA00022777"/>
    </source>
</evidence>
<protein>
    <submittedName>
        <fullName evidence="6">Type II toxin-antitoxin system HipA family toxin</fullName>
    </submittedName>
</protein>
<comment type="caution">
    <text evidence="6">The sequence shown here is derived from an EMBL/GenBank/DDBJ whole genome shotgun (WGS) entry which is preliminary data.</text>
</comment>
<evidence type="ECO:0000256" key="1">
    <source>
        <dbReference type="ARBA" id="ARBA00010164"/>
    </source>
</evidence>
<sequence length="423" mass="47341">MSSMPTSDASRCYVYIQLPNSLDVVTCGLYVQQEGVGQFVYGRSYLENPRAVELELFELPLQPGTFRTTRLGGIFGSLRDASPDAWGRRVIERQLGRGELTEVGFLLNSPEDRAGALSFGMGSTPPAQVHQFNKVLSLPLLLEEASRFEQGLPPSPQVDDLVNPGSSMGGARPKNVVEDDEGLWIAKFPSRGDRWNNAAVELAMLKLADECGLRAASAKRVRIAGQDVLLVRRFDRERTEHGYLRHRMVSALTVLRADENPRAGPNERKPWSYILLADELKRWVSEPAEDLRELFRRMVFNALVSNIDDHPRNHALIAAGAHWSLSPAYDLTPAPQASTERDLAMEVGSAQHRRANRRNLLSECVRFRLSKEDATRIIDTMKQRVSLRWRDAVRSCGGSDADVSSIERAFDYEGFEYGSDLRG</sequence>
<dbReference type="PANTHER" id="PTHR37419">
    <property type="entry name" value="SERINE/THREONINE-PROTEIN KINASE TOXIN HIPA"/>
    <property type="match status" value="1"/>
</dbReference>
<comment type="similarity">
    <text evidence="1">Belongs to the HipA Ser/Thr kinase family.</text>
</comment>
<evidence type="ECO:0000259" key="4">
    <source>
        <dbReference type="Pfam" id="PF07804"/>
    </source>
</evidence>
<dbReference type="PANTHER" id="PTHR37419:SF8">
    <property type="entry name" value="TOXIN YJJJ"/>
    <property type="match status" value="1"/>
</dbReference>
<evidence type="ECO:0000313" key="6">
    <source>
        <dbReference type="EMBL" id="RKG92659.1"/>
    </source>
</evidence>
<keyword evidence="7" id="KW-1185">Reference proteome</keyword>
<gene>
    <name evidence="6" type="ORF">D7V88_05190</name>
</gene>
<reference evidence="7" key="1">
    <citation type="submission" date="2018-09" db="EMBL/GenBank/DDBJ databases">
        <authorList>
            <person name="Livingstone P.G."/>
            <person name="Whitworth D.E."/>
        </authorList>
    </citation>
    <scope>NUCLEOTIDE SEQUENCE [LARGE SCALE GENOMIC DNA]</scope>
    <source>
        <strain evidence="7">CA054A</strain>
    </source>
</reference>
<keyword evidence="2" id="KW-0808">Transferase</keyword>
<dbReference type="GO" id="GO:0004674">
    <property type="term" value="F:protein serine/threonine kinase activity"/>
    <property type="evidence" value="ECO:0007669"/>
    <property type="project" value="TreeGrafter"/>
</dbReference>
<dbReference type="OrthoDB" id="9805913at2"/>
<feature type="domain" description="HipA-like C-terminal" evidence="4">
    <location>
        <begin position="166"/>
        <end position="389"/>
    </location>
</feature>
<dbReference type="EMBL" id="RAVZ01000021">
    <property type="protein sequence ID" value="RKG92659.1"/>
    <property type="molecule type" value="Genomic_DNA"/>
</dbReference>
<keyword evidence="3" id="KW-0418">Kinase</keyword>
<name>A0A3A8JAE8_9BACT</name>
<accession>A0A3A8JAE8</accession>
<evidence type="ECO:0000259" key="5">
    <source>
        <dbReference type="Pfam" id="PF13657"/>
    </source>
</evidence>
<dbReference type="InterPro" id="IPR052028">
    <property type="entry name" value="HipA_Ser/Thr_kinase"/>
</dbReference>
<dbReference type="AlphaFoldDB" id="A0A3A8JAE8"/>
<dbReference type="InterPro" id="IPR012893">
    <property type="entry name" value="HipA-like_C"/>
</dbReference>
<proteinExistence type="inferred from homology"/>